<dbReference type="InterPro" id="IPR016163">
    <property type="entry name" value="Ald_DH_C"/>
</dbReference>
<dbReference type="PANTHER" id="PTHR42804:SF1">
    <property type="entry name" value="ALDEHYDE DEHYDROGENASE-RELATED"/>
    <property type="match status" value="1"/>
</dbReference>
<dbReference type="Gene3D" id="3.40.309.10">
    <property type="entry name" value="Aldehyde Dehydrogenase, Chain A, domain 2"/>
    <property type="match status" value="1"/>
</dbReference>
<evidence type="ECO:0000313" key="5">
    <source>
        <dbReference type="Proteomes" id="UP000178092"/>
    </source>
</evidence>
<evidence type="ECO:0000256" key="2">
    <source>
        <dbReference type="ARBA" id="ARBA00023002"/>
    </source>
</evidence>
<evidence type="ECO:0000256" key="1">
    <source>
        <dbReference type="ARBA" id="ARBA00009986"/>
    </source>
</evidence>
<proteinExistence type="inferred from homology"/>
<name>A0A1G2R3K6_9BACT</name>
<evidence type="ECO:0000259" key="3">
    <source>
        <dbReference type="Pfam" id="PF00171"/>
    </source>
</evidence>
<dbReference type="InterPro" id="IPR015590">
    <property type="entry name" value="Aldehyde_DH_dom"/>
</dbReference>
<dbReference type="SUPFAM" id="SSF53720">
    <property type="entry name" value="ALDH-like"/>
    <property type="match status" value="1"/>
</dbReference>
<keyword evidence="2" id="KW-0560">Oxidoreductase</keyword>
<dbReference type="EMBL" id="MHTV01000013">
    <property type="protein sequence ID" value="OHA67297.1"/>
    <property type="molecule type" value="Genomic_DNA"/>
</dbReference>
<dbReference type="InterPro" id="IPR016161">
    <property type="entry name" value="Ald_DH/histidinol_DH"/>
</dbReference>
<dbReference type="CDD" id="cd07078">
    <property type="entry name" value="ALDH"/>
    <property type="match status" value="1"/>
</dbReference>
<dbReference type="Proteomes" id="UP000178092">
    <property type="component" value="Unassembled WGS sequence"/>
</dbReference>
<dbReference type="GO" id="GO:0016620">
    <property type="term" value="F:oxidoreductase activity, acting on the aldehyde or oxo group of donors, NAD or NADP as acceptor"/>
    <property type="evidence" value="ECO:0007669"/>
    <property type="project" value="InterPro"/>
</dbReference>
<evidence type="ECO:0000313" key="4">
    <source>
        <dbReference type="EMBL" id="OHA67297.1"/>
    </source>
</evidence>
<dbReference type="Pfam" id="PF00171">
    <property type="entry name" value="Aldedh"/>
    <property type="match status" value="1"/>
</dbReference>
<organism evidence="4 5">
    <name type="scientific">Candidatus Wildermuthbacteria bacterium RIFCSPHIGHO2_02_FULL_45_25</name>
    <dbReference type="NCBI Taxonomy" id="1802450"/>
    <lineage>
        <taxon>Bacteria</taxon>
        <taxon>Candidatus Wildermuthiibacteriota</taxon>
    </lineage>
</organism>
<dbReference type="InterPro" id="IPR016162">
    <property type="entry name" value="Ald_DH_N"/>
</dbReference>
<dbReference type="PANTHER" id="PTHR42804">
    <property type="entry name" value="ALDEHYDE DEHYDROGENASE"/>
    <property type="match status" value="1"/>
</dbReference>
<gene>
    <name evidence="4" type="ORF">A3C04_01060</name>
</gene>
<sequence>MDTIISINPANNEVLGEVAVSSQKEIHEKVARARRAFPGWSALGVQKRVELLKKVVDGFSQRQEDFALLTTREMGMPISQSRADVKDAISYFQWYLEHAENYLSPEITYEDEKSIDQIFYEPIGVVAVIVPWNFPLSNFVWGAGQNLIVGNTIVFKDSQETALCGKLIEEIIAQAGLPDGVFSEVYGGGDIGNMLARESIDLISFTGSTKVGHALYKVVADAERMMKIVMELGGSAPGIIFEDAKLDDVLETMYASRFTNCGQMCDAMKRLLVHESRFEEVVEKLKNKLKSVKVGNPEEESTDIGPLVASRQLELLEAQVKDALDKKAEIVIGGHRLENLGGAFYEPTLLTQITKDMRVWKEEVFGPVLPLVSFKTEEEAIELANDTAYGLGAYVFTSNKETALRVASQLQSGMVSINNISYVKPCNPFGGYKKSGIGREHGKFGFHELTQVKVVSMEK</sequence>
<comment type="similarity">
    <text evidence="1">Belongs to the aldehyde dehydrogenase family.</text>
</comment>
<accession>A0A1G2R3K6</accession>
<dbReference type="Gene3D" id="3.40.605.10">
    <property type="entry name" value="Aldehyde Dehydrogenase, Chain A, domain 1"/>
    <property type="match status" value="1"/>
</dbReference>
<feature type="domain" description="Aldehyde dehydrogenase" evidence="3">
    <location>
        <begin position="3"/>
        <end position="455"/>
    </location>
</feature>
<protein>
    <recommendedName>
        <fullName evidence="3">Aldehyde dehydrogenase domain-containing protein</fullName>
    </recommendedName>
</protein>
<dbReference type="AlphaFoldDB" id="A0A1G2R3K6"/>
<dbReference type="FunFam" id="3.40.309.10:FF:000009">
    <property type="entry name" value="Aldehyde dehydrogenase A"/>
    <property type="match status" value="1"/>
</dbReference>
<comment type="caution">
    <text evidence="4">The sequence shown here is derived from an EMBL/GenBank/DDBJ whole genome shotgun (WGS) entry which is preliminary data.</text>
</comment>
<reference evidence="4 5" key="1">
    <citation type="journal article" date="2016" name="Nat. Commun.">
        <title>Thousands of microbial genomes shed light on interconnected biogeochemical processes in an aquifer system.</title>
        <authorList>
            <person name="Anantharaman K."/>
            <person name="Brown C.T."/>
            <person name="Hug L.A."/>
            <person name="Sharon I."/>
            <person name="Castelle C.J."/>
            <person name="Probst A.J."/>
            <person name="Thomas B.C."/>
            <person name="Singh A."/>
            <person name="Wilkins M.J."/>
            <person name="Karaoz U."/>
            <person name="Brodie E.L."/>
            <person name="Williams K.H."/>
            <person name="Hubbard S.S."/>
            <person name="Banfield J.F."/>
        </authorList>
    </citation>
    <scope>NUCLEOTIDE SEQUENCE [LARGE SCALE GENOMIC DNA]</scope>
</reference>